<comment type="cofactor">
    <cofactor evidence="1">
        <name>Mg(2+)</name>
        <dbReference type="ChEBI" id="CHEBI:18420"/>
    </cofactor>
</comment>
<sequence length="244" mass="26447">MSVSKSLVSKDIIAILSKYTPCDVSDSLNKHGIANGGFIPNLTNRSPVLNKSSAVGKAYTVLYAPKSDPRPAVKEAYIDQVPEDAIVVLGLPLELQTVNAPYVTVNNALYGGLMSTRAQYRKANGSVILGRIRDLDEHNDLQYPVWSYGVGTSAPGPLVKVVGINVPLEVKVASIDKDQEVLTINPGDYIIADKNGVVKLEDNEQLASVLDYIPKRVEADTRVSEDIKAGKPAAESQKFWRSKI</sequence>
<dbReference type="OrthoDB" id="1476984at2759"/>
<evidence type="ECO:0000313" key="3">
    <source>
        <dbReference type="Proteomes" id="UP000253472"/>
    </source>
</evidence>
<dbReference type="PANTHER" id="PTHR33254:SF28">
    <property type="entry name" value="4-HYDROXY-4-METHYL-2-OXOGLUTARATE ALDOLASE"/>
    <property type="match status" value="1"/>
</dbReference>
<feature type="binding site" evidence="1">
    <location>
        <begin position="111"/>
        <end position="114"/>
    </location>
    <ligand>
        <name>substrate</name>
    </ligand>
</feature>
<dbReference type="Proteomes" id="UP000253472">
    <property type="component" value="Unassembled WGS sequence"/>
</dbReference>
<dbReference type="InterPro" id="IPR036704">
    <property type="entry name" value="RraA/RraA-like_sf"/>
</dbReference>
<comment type="caution">
    <text evidence="2">The sequence shown here is derived from an EMBL/GenBank/DDBJ whole genome shotgun (WGS) entry which is preliminary data.</text>
</comment>
<dbReference type="CDD" id="cd16841">
    <property type="entry name" value="RraA_family"/>
    <property type="match status" value="1"/>
</dbReference>
<dbReference type="InterPro" id="IPR005493">
    <property type="entry name" value="RraA/RraA-like"/>
</dbReference>
<dbReference type="GO" id="GO:0047443">
    <property type="term" value="F:4-hydroxy-4-methyl-2-oxoglutarate aldolase activity"/>
    <property type="evidence" value="ECO:0007669"/>
    <property type="project" value="TreeGrafter"/>
</dbReference>
<dbReference type="STRING" id="5486.A0A367YC75"/>
<keyword evidence="1" id="KW-0460">Magnesium</keyword>
<feature type="binding site" evidence="1">
    <location>
        <position position="134"/>
    </location>
    <ligand>
        <name>Mg(2+)</name>
        <dbReference type="ChEBI" id="CHEBI:18420"/>
    </ligand>
</feature>
<accession>A0A367YC75</accession>
<dbReference type="SUPFAM" id="SSF89562">
    <property type="entry name" value="RraA-like"/>
    <property type="match status" value="1"/>
</dbReference>
<proteinExistence type="predicted"/>
<dbReference type="GO" id="GO:0008948">
    <property type="term" value="F:oxaloacetate decarboxylase activity"/>
    <property type="evidence" value="ECO:0007669"/>
    <property type="project" value="TreeGrafter"/>
</dbReference>
<gene>
    <name evidence="2" type="primary">YER010C_0</name>
    <name evidence="2" type="ORF">Cantr_09976</name>
</gene>
<dbReference type="EMBL" id="QLNQ01000024">
    <property type="protein sequence ID" value="RCK63260.1"/>
    <property type="molecule type" value="Genomic_DNA"/>
</dbReference>
<dbReference type="PANTHER" id="PTHR33254">
    <property type="entry name" value="4-HYDROXY-4-METHYL-2-OXOGLUTARATE ALDOLASE 3-RELATED"/>
    <property type="match status" value="1"/>
</dbReference>
<protein>
    <submittedName>
        <fullName evidence="2">4-hydroxy-4-methyl-2-oxoglutarate aldolase</fullName>
    </submittedName>
</protein>
<evidence type="ECO:0000313" key="2">
    <source>
        <dbReference type="EMBL" id="RCK63260.1"/>
    </source>
</evidence>
<dbReference type="Gene3D" id="3.50.30.40">
    <property type="entry name" value="Ribonuclease E inhibitor RraA/RraA-like"/>
    <property type="match status" value="1"/>
</dbReference>
<keyword evidence="1" id="KW-0479">Metal-binding</keyword>
<organism evidence="2 3">
    <name type="scientific">Candida viswanathii</name>
    <dbReference type="NCBI Taxonomy" id="5486"/>
    <lineage>
        <taxon>Eukaryota</taxon>
        <taxon>Fungi</taxon>
        <taxon>Dikarya</taxon>
        <taxon>Ascomycota</taxon>
        <taxon>Saccharomycotina</taxon>
        <taxon>Pichiomycetes</taxon>
        <taxon>Debaryomycetaceae</taxon>
        <taxon>Candida/Lodderomyces clade</taxon>
        <taxon>Candida</taxon>
    </lineage>
</organism>
<reference evidence="2 3" key="1">
    <citation type="submission" date="2018-06" db="EMBL/GenBank/DDBJ databases">
        <title>Whole genome sequencing of Candida tropicalis (genome annotated by CSBL at Korea University).</title>
        <authorList>
            <person name="Ahn J."/>
        </authorList>
    </citation>
    <scope>NUCLEOTIDE SEQUENCE [LARGE SCALE GENOMIC DNA]</scope>
    <source>
        <strain evidence="2 3">ATCC 20962</strain>
    </source>
</reference>
<dbReference type="AlphaFoldDB" id="A0A367YC75"/>
<keyword evidence="3" id="KW-1185">Reference proteome</keyword>
<name>A0A367YC75_9ASCO</name>
<evidence type="ECO:0000256" key="1">
    <source>
        <dbReference type="PIRSR" id="PIRSR605493-1"/>
    </source>
</evidence>
<dbReference type="GO" id="GO:0046872">
    <property type="term" value="F:metal ion binding"/>
    <property type="evidence" value="ECO:0007669"/>
    <property type="project" value="UniProtKB-KW"/>
</dbReference>
<feature type="binding site" evidence="1">
    <location>
        <position position="133"/>
    </location>
    <ligand>
        <name>substrate</name>
    </ligand>
</feature>
<dbReference type="Pfam" id="PF03737">
    <property type="entry name" value="RraA-like"/>
    <property type="match status" value="1"/>
</dbReference>